<dbReference type="PANTHER" id="PTHR42803:SF1">
    <property type="entry name" value="BROAD-SPECIFICITY LINEAR ACYL-COA DEHYDROGENASE FADE5"/>
    <property type="match status" value="1"/>
</dbReference>
<dbReference type="SUPFAM" id="SSF56645">
    <property type="entry name" value="Acyl-CoA dehydrogenase NM domain-like"/>
    <property type="match status" value="1"/>
</dbReference>
<protein>
    <recommendedName>
        <fullName evidence="9">3-methylmercaptopropionyl-CoA dehydrogenase</fullName>
        <ecNumber evidence="8">1.3.99.41</ecNumber>
    </recommendedName>
</protein>
<comment type="function">
    <text evidence="7">Involved in the assimilation of dimethylsulphoniopropionate (DMSP), an important compound in the fixation of carbon in marine phytoplankton, by mediating the conversion of 3-(methylthio)propanoyl-CoA (MMPA-CoA) to 3-(methylthio)acryloyl-CoA (MTA-CoA).</text>
</comment>
<evidence type="ECO:0000256" key="2">
    <source>
        <dbReference type="ARBA" id="ARBA00009347"/>
    </source>
</evidence>
<dbReference type="InterPro" id="IPR009075">
    <property type="entry name" value="AcylCo_DH/oxidase_C"/>
</dbReference>
<dbReference type="FunFam" id="2.40.110.10:FF:000031">
    <property type="entry name" value="Acyl-CoA dehydrogenase, putative"/>
    <property type="match status" value="1"/>
</dbReference>
<dbReference type="Gene3D" id="1.20.140.10">
    <property type="entry name" value="Butyryl-CoA Dehydrogenase, subunit A, domain 3"/>
    <property type="match status" value="1"/>
</dbReference>
<evidence type="ECO:0000259" key="12">
    <source>
        <dbReference type="Pfam" id="PF02770"/>
    </source>
</evidence>
<dbReference type="InterPro" id="IPR046373">
    <property type="entry name" value="Acyl-CoA_Oxase/DH_mid-dom_sf"/>
</dbReference>
<evidence type="ECO:0000313" key="15">
    <source>
        <dbReference type="EMBL" id="GGY97606.1"/>
    </source>
</evidence>
<evidence type="ECO:0000259" key="14">
    <source>
        <dbReference type="Pfam" id="PF12806"/>
    </source>
</evidence>
<evidence type="ECO:0000256" key="10">
    <source>
        <dbReference type="RuleBase" id="RU362125"/>
    </source>
</evidence>
<gene>
    <name evidence="15" type="primary">acd</name>
    <name evidence="15" type="ORF">GCM10011614_10810</name>
</gene>
<evidence type="ECO:0000259" key="11">
    <source>
        <dbReference type="Pfam" id="PF00441"/>
    </source>
</evidence>
<dbReference type="Pfam" id="PF02770">
    <property type="entry name" value="Acyl-CoA_dh_M"/>
    <property type="match status" value="1"/>
</dbReference>
<reference evidence="15" key="2">
    <citation type="submission" date="2020-09" db="EMBL/GenBank/DDBJ databases">
        <authorList>
            <person name="Sun Q."/>
            <person name="Kim S."/>
        </authorList>
    </citation>
    <scope>NUCLEOTIDE SEQUENCE</scope>
    <source>
        <strain evidence="15">KCTC 32255</strain>
    </source>
</reference>
<proteinExistence type="inferred from homology"/>
<dbReference type="GO" id="GO:0016627">
    <property type="term" value="F:oxidoreductase activity, acting on the CH-CH group of donors"/>
    <property type="evidence" value="ECO:0007669"/>
    <property type="project" value="InterPro"/>
</dbReference>
<keyword evidence="4 10" id="KW-0274">FAD</keyword>
<feature type="domain" description="Acyl-CoA dehydrogenase/oxidase C-terminal" evidence="11">
    <location>
        <begin position="279"/>
        <end position="448"/>
    </location>
</feature>
<dbReference type="AlphaFoldDB" id="A0A918PCU1"/>
<keyword evidence="3 10" id="KW-0285">Flavoprotein</keyword>
<comment type="catalytic activity">
    <reaction evidence="6">
        <text>3-(methylsulfanyl)propanoyl-CoA + oxidized [electron-transfer flavoprotein] + H(+) = 3-(methylsulfanyl)acryloyl-CoA + reduced [electron-transfer flavoprotein]</text>
        <dbReference type="Rhea" id="RHEA:52612"/>
        <dbReference type="Rhea" id="RHEA-COMP:10685"/>
        <dbReference type="Rhea" id="RHEA-COMP:10686"/>
        <dbReference type="ChEBI" id="CHEBI:15378"/>
        <dbReference type="ChEBI" id="CHEBI:57692"/>
        <dbReference type="ChEBI" id="CHEBI:58307"/>
        <dbReference type="ChEBI" id="CHEBI:82815"/>
        <dbReference type="ChEBI" id="CHEBI:84994"/>
        <dbReference type="EC" id="1.3.99.41"/>
    </reaction>
    <physiologicalReaction direction="left-to-right" evidence="6">
        <dbReference type="Rhea" id="RHEA:52613"/>
    </physiologicalReaction>
</comment>
<dbReference type="InterPro" id="IPR052166">
    <property type="entry name" value="Diverse_Acyl-CoA_DH"/>
</dbReference>
<evidence type="ECO:0000256" key="5">
    <source>
        <dbReference type="ARBA" id="ARBA00023002"/>
    </source>
</evidence>
<dbReference type="SUPFAM" id="SSF47203">
    <property type="entry name" value="Acyl-CoA dehydrogenase C-terminal domain-like"/>
    <property type="match status" value="1"/>
</dbReference>
<evidence type="ECO:0000256" key="6">
    <source>
        <dbReference type="ARBA" id="ARBA00051388"/>
    </source>
</evidence>
<dbReference type="InterPro" id="IPR013786">
    <property type="entry name" value="AcylCoA_DH/ox_N"/>
</dbReference>
<dbReference type="GO" id="GO:0050660">
    <property type="term" value="F:flavin adenine dinucleotide binding"/>
    <property type="evidence" value="ECO:0007669"/>
    <property type="project" value="InterPro"/>
</dbReference>
<dbReference type="InterPro" id="IPR025878">
    <property type="entry name" value="Acyl-CoA_dh-like_C_dom"/>
</dbReference>
<organism evidence="15 16">
    <name type="scientific">Novosphingobium colocasiae</name>
    <dbReference type="NCBI Taxonomy" id="1256513"/>
    <lineage>
        <taxon>Bacteria</taxon>
        <taxon>Pseudomonadati</taxon>
        <taxon>Pseudomonadota</taxon>
        <taxon>Alphaproteobacteria</taxon>
        <taxon>Sphingomonadales</taxon>
        <taxon>Sphingomonadaceae</taxon>
        <taxon>Novosphingobium</taxon>
    </lineage>
</organism>
<name>A0A918PCU1_9SPHN</name>
<keyword evidence="16" id="KW-1185">Reference proteome</keyword>
<dbReference type="Proteomes" id="UP000648075">
    <property type="component" value="Unassembled WGS sequence"/>
</dbReference>
<sequence>MAQYKAPVRDARFIINRVLRLSELPGASEASVDIIDAVLEEAGRFAGEVMAPINAIGDAQGCRREADGSVITPEGCIAAYSAFCEAGWSALSQPERFGGQALPETLGMAVHEFMTGANMAFSLYPFLTNGAVDALLAVASPEVIERFVPNMVSGRWTGTMNLTEPHAGTDLGLLRTRAVPNGDGSYAITGAKIFISAGDHDLSENIIHLVLARLPDAPAGTKGISMFVVPKFLIADDGSIGARNALSCGAIEHKMGIRASATCQMNYDGATGWLVGEENKGLAAMFIMMNMARLGVGVQGIGQAEVAYQNGLAYALERRQGRALTGPADPSAPADPLIVHPDVRRMLMDARVLTEGYRALALWSGVLVQQAAHAEDEAARRDAEDLLGLLTPIIKAGGTEAGYRVATDMQQIWGGHGYIVENGMEQFVRDARIALIYEGANGVQAMDLVGRKLGRDGGRAIRAFFALVETECVAVSADERLSGVAEAVRKASGEMQAATLWLAQNAMANPDNAGAAATDYARLGGIVALGLMWLRMGRVAAADLDAGDPDVRFLSGKLAVARYYADRFVAEAGALRRKIATGAASTMAYDFAGLG</sequence>
<evidence type="ECO:0000256" key="3">
    <source>
        <dbReference type="ARBA" id="ARBA00022630"/>
    </source>
</evidence>
<dbReference type="EC" id="1.3.99.41" evidence="8"/>
<dbReference type="Pfam" id="PF00441">
    <property type="entry name" value="Acyl-CoA_dh_1"/>
    <property type="match status" value="1"/>
</dbReference>
<keyword evidence="5 10" id="KW-0560">Oxidoreductase</keyword>
<dbReference type="EMBL" id="BMZA01000002">
    <property type="protein sequence ID" value="GGY97606.1"/>
    <property type="molecule type" value="Genomic_DNA"/>
</dbReference>
<evidence type="ECO:0000259" key="13">
    <source>
        <dbReference type="Pfam" id="PF02771"/>
    </source>
</evidence>
<accession>A0A918PCU1</accession>
<reference evidence="15" key="1">
    <citation type="journal article" date="2014" name="Int. J. Syst. Evol. Microbiol.">
        <title>Complete genome sequence of Corynebacterium casei LMG S-19264T (=DSM 44701T), isolated from a smear-ripened cheese.</title>
        <authorList>
            <consortium name="US DOE Joint Genome Institute (JGI-PGF)"/>
            <person name="Walter F."/>
            <person name="Albersmeier A."/>
            <person name="Kalinowski J."/>
            <person name="Ruckert C."/>
        </authorList>
    </citation>
    <scope>NUCLEOTIDE SEQUENCE</scope>
    <source>
        <strain evidence="15">KCTC 32255</strain>
    </source>
</reference>
<dbReference type="Pfam" id="PF12806">
    <property type="entry name" value="Acyl-CoA_dh_C"/>
    <property type="match status" value="1"/>
</dbReference>
<feature type="domain" description="Acetyl-CoA dehydrogenase-like C-terminal" evidence="14">
    <location>
        <begin position="468"/>
        <end position="589"/>
    </location>
</feature>
<dbReference type="InterPro" id="IPR006091">
    <property type="entry name" value="Acyl-CoA_Oxase/DH_mid-dom"/>
</dbReference>
<dbReference type="InterPro" id="IPR036250">
    <property type="entry name" value="AcylCo_DH-like_C"/>
</dbReference>
<dbReference type="Gene3D" id="2.40.110.10">
    <property type="entry name" value="Butyryl-CoA Dehydrogenase, subunit A, domain 2"/>
    <property type="match status" value="1"/>
</dbReference>
<dbReference type="Gene3D" id="1.10.540.10">
    <property type="entry name" value="Acyl-CoA dehydrogenase/oxidase, N-terminal domain"/>
    <property type="match status" value="1"/>
</dbReference>
<feature type="domain" description="Acyl-CoA dehydrogenase/oxidase N-terminal" evidence="13">
    <location>
        <begin position="40"/>
        <end position="154"/>
    </location>
</feature>
<dbReference type="InterPro" id="IPR037069">
    <property type="entry name" value="AcylCoA_DH/ox_N_sf"/>
</dbReference>
<dbReference type="PANTHER" id="PTHR42803">
    <property type="entry name" value="ACYL-COA DEHYDROGENASE"/>
    <property type="match status" value="1"/>
</dbReference>
<feature type="domain" description="Acyl-CoA oxidase/dehydrogenase middle" evidence="12">
    <location>
        <begin position="160"/>
        <end position="268"/>
    </location>
</feature>
<dbReference type="RefSeq" id="WP_189620094.1">
    <property type="nucleotide sequence ID" value="NZ_BMZA01000002.1"/>
</dbReference>
<evidence type="ECO:0000313" key="16">
    <source>
        <dbReference type="Proteomes" id="UP000648075"/>
    </source>
</evidence>
<evidence type="ECO:0000256" key="7">
    <source>
        <dbReference type="ARBA" id="ARBA00058683"/>
    </source>
</evidence>
<evidence type="ECO:0000256" key="9">
    <source>
        <dbReference type="ARBA" id="ARBA00069043"/>
    </source>
</evidence>
<comment type="cofactor">
    <cofactor evidence="1 10">
        <name>FAD</name>
        <dbReference type="ChEBI" id="CHEBI:57692"/>
    </cofactor>
</comment>
<evidence type="ECO:0000256" key="4">
    <source>
        <dbReference type="ARBA" id="ARBA00022827"/>
    </source>
</evidence>
<evidence type="ECO:0000256" key="1">
    <source>
        <dbReference type="ARBA" id="ARBA00001974"/>
    </source>
</evidence>
<comment type="similarity">
    <text evidence="2 10">Belongs to the acyl-CoA dehydrogenase family.</text>
</comment>
<comment type="caution">
    <text evidence="15">The sequence shown here is derived from an EMBL/GenBank/DDBJ whole genome shotgun (WGS) entry which is preliminary data.</text>
</comment>
<evidence type="ECO:0000256" key="8">
    <source>
        <dbReference type="ARBA" id="ARBA00066694"/>
    </source>
</evidence>
<dbReference type="InterPro" id="IPR009100">
    <property type="entry name" value="AcylCoA_DH/oxidase_NM_dom_sf"/>
</dbReference>
<dbReference type="Pfam" id="PF02771">
    <property type="entry name" value="Acyl-CoA_dh_N"/>
    <property type="match status" value="1"/>
</dbReference>